<accession>A0A2H1HRP4</accession>
<gene>
    <name evidence="1" type="ORF">BAUR9175_00353</name>
</gene>
<sequence length="340" mass="37726">MNSCASQTNDLGRRSDERKAALSVRRLMKWHFSPRTGSPFWVASRPSLPFDPLKDVRTPEQLDMFTDWTGVPDEAKGLSLIPAGLPRAERIVRAGYRGAGLPLLERWLDQLVTWRVSGYSKPPALGGDCTLIALAPDAQFAIAVSAERARRLGTRPYLVDPHEATLREVPIGSCDEGARRCWTAMPDAQVRYISTSPGYLVSLLANARFSRVLSRSVRHVAIYVDWEHEDLALAALAALHAVPEHVEVSLVVSVPGALAEFRTGLVRRKDNTFKFHGFDPHISVTWGKLGDNSDSCPELRSDLRVTHLSRWGFLPGVRVKTERVAYSLGRTSAGFGVRRH</sequence>
<keyword evidence="2" id="KW-1185">Reference proteome</keyword>
<evidence type="ECO:0000313" key="2">
    <source>
        <dbReference type="Proteomes" id="UP000234525"/>
    </source>
</evidence>
<name>A0A2H1HRP4_BREAU</name>
<dbReference type="Proteomes" id="UP000234525">
    <property type="component" value="Unassembled WGS sequence"/>
</dbReference>
<proteinExistence type="predicted"/>
<dbReference type="SMR" id="A0A2H1HRP4"/>
<dbReference type="AlphaFoldDB" id="A0A2H1HRP4"/>
<protein>
    <submittedName>
        <fullName evidence="1">Uncharacterized protein</fullName>
    </submittedName>
</protein>
<organism evidence="1 2">
    <name type="scientific">Brevibacterium aurantiacum</name>
    <dbReference type="NCBI Taxonomy" id="273384"/>
    <lineage>
        <taxon>Bacteria</taxon>
        <taxon>Bacillati</taxon>
        <taxon>Actinomycetota</taxon>
        <taxon>Actinomycetes</taxon>
        <taxon>Micrococcales</taxon>
        <taxon>Brevibacteriaceae</taxon>
        <taxon>Brevibacterium</taxon>
    </lineage>
</organism>
<dbReference type="EMBL" id="FXZB01000002">
    <property type="protein sequence ID" value="SMX65516.1"/>
    <property type="molecule type" value="Genomic_DNA"/>
</dbReference>
<comment type="caution">
    <text evidence="1">The sequence shown here is derived from an EMBL/GenBank/DDBJ whole genome shotgun (WGS) entry which is preliminary data.</text>
</comment>
<evidence type="ECO:0000313" key="1">
    <source>
        <dbReference type="EMBL" id="SMX65516.1"/>
    </source>
</evidence>
<reference evidence="1" key="1">
    <citation type="submission" date="2017-03" db="EMBL/GenBank/DDBJ databases">
        <authorList>
            <person name="Monnet C."/>
        </authorList>
    </citation>
    <scope>NUCLEOTIDE SEQUENCE [LARGE SCALE GENOMIC DNA]</scope>
    <source>
        <strain evidence="1">ATCC 9175</strain>
    </source>
</reference>